<protein>
    <recommendedName>
        <fullName evidence="2">DUF7482 domain-containing protein</fullName>
    </recommendedName>
</protein>
<evidence type="ECO:0000259" key="2">
    <source>
        <dbReference type="Pfam" id="PF24298"/>
    </source>
</evidence>
<dbReference type="KEGG" id="pfer:IRI77_17915"/>
<dbReference type="Pfam" id="PF24298">
    <property type="entry name" value="DUF7482"/>
    <property type="match status" value="1"/>
</dbReference>
<gene>
    <name evidence="3" type="ORF">IRI77_17915</name>
</gene>
<sequence length="396" mass="42015">MFHINFRAALRALVFAALPAAVMAQPSPGVFGPGPGCNVFPASASVGATVGLSYFGPPPSSTNPSLVGPVQLVKSGQIDEKAGTITMPLYRGTLNGSNKAVWFILTDVNDPELASLLGLNYSAKLNFAANGARNAWFDAQNNVVFDRGAVDFTPVRKVVAGSSAAPFPPSVAEPGSVGDDDYSPLIKLGSVVYNAPVVAFGVEAADINFPSGNVDYTKVHDEVVAIDTTEMTVTIQLVNGFSFGRPLWYMSTEASLSNVAAIEGATYAPRLQKLVTGRDDSFSSPVERLFIAVNGPSEDGCANPMRQGLYAALTDGYRPNNVFGGIPTIAPDYSPLWNGNLYEWTQTAVARGYRGQLREEFQILTYVQDGILTGPGGSKFGDSQFIVNCPPVQRLN</sequence>
<feature type="chain" id="PRO_5032839077" description="DUF7482 domain-containing protein" evidence="1">
    <location>
        <begin position="25"/>
        <end position="396"/>
    </location>
</feature>
<dbReference type="AlphaFoldDB" id="A0A7S7NXQ4"/>
<dbReference type="RefSeq" id="WP_194453397.1">
    <property type="nucleotide sequence ID" value="NZ_CP063849.1"/>
</dbReference>
<keyword evidence="4" id="KW-1185">Reference proteome</keyword>
<proteinExistence type="predicted"/>
<name>A0A7S7NXQ4_PALFE</name>
<dbReference type="Proteomes" id="UP000593892">
    <property type="component" value="Chromosome"/>
</dbReference>
<evidence type="ECO:0000256" key="1">
    <source>
        <dbReference type="SAM" id="SignalP"/>
    </source>
</evidence>
<dbReference type="EMBL" id="CP063849">
    <property type="protein sequence ID" value="QOY91743.1"/>
    <property type="molecule type" value="Genomic_DNA"/>
</dbReference>
<feature type="signal peptide" evidence="1">
    <location>
        <begin position="1"/>
        <end position="24"/>
    </location>
</feature>
<keyword evidence="1" id="KW-0732">Signal</keyword>
<accession>A0A7S7NXQ4</accession>
<organism evidence="3 4">
    <name type="scientific">Paludibaculum fermentans</name>
    <dbReference type="NCBI Taxonomy" id="1473598"/>
    <lineage>
        <taxon>Bacteria</taxon>
        <taxon>Pseudomonadati</taxon>
        <taxon>Acidobacteriota</taxon>
        <taxon>Terriglobia</taxon>
        <taxon>Bryobacterales</taxon>
        <taxon>Bryobacteraceae</taxon>
        <taxon>Paludibaculum</taxon>
    </lineage>
</organism>
<evidence type="ECO:0000313" key="4">
    <source>
        <dbReference type="Proteomes" id="UP000593892"/>
    </source>
</evidence>
<feature type="domain" description="DUF7482" evidence="2">
    <location>
        <begin position="99"/>
        <end position="350"/>
    </location>
</feature>
<dbReference type="InterPro" id="IPR055905">
    <property type="entry name" value="DUF7482"/>
</dbReference>
<evidence type="ECO:0000313" key="3">
    <source>
        <dbReference type="EMBL" id="QOY91743.1"/>
    </source>
</evidence>
<reference evidence="3 4" key="1">
    <citation type="submission" date="2020-10" db="EMBL/GenBank/DDBJ databases">
        <title>Complete genome sequence of Paludibaculum fermentans P105T, a facultatively anaerobic acidobacterium capable of dissimilatory Fe(III) reduction.</title>
        <authorList>
            <person name="Dedysh S.N."/>
            <person name="Beletsky A.V."/>
            <person name="Kulichevskaya I.S."/>
            <person name="Mardanov A.V."/>
            <person name="Ravin N.V."/>
        </authorList>
    </citation>
    <scope>NUCLEOTIDE SEQUENCE [LARGE SCALE GENOMIC DNA]</scope>
    <source>
        <strain evidence="3 4">P105</strain>
    </source>
</reference>